<keyword evidence="1" id="KW-0472">Membrane</keyword>
<dbReference type="Proteomes" id="UP000316993">
    <property type="component" value="Unassembled WGS sequence"/>
</dbReference>
<comment type="caution">
    <text evidence="2">The sequence shown here is derived from an EMBL/GenBank/DDBJ whole genome shotgun (WGS) entry which is preliminary data.</text>
</comment>
<evidence type="ECO:0000313" key="3">
    <source>
        <dbReference type="Proteomes" id="UP000316993"/>
    </source>
</evidence>
<feature type="transmembrane region" description="Helical" evidence="1">
    <location>
        <begin position="20"/>
        <end position="44"/>
    </location>
</feature>
<dbReference type="RefSeq" id="WP_170207373.1">
    <property type="nucleotide sequence ID" value="NZ_VFPV01000001.1"/>
</dbReference>
<organism evidence="2 3">
    <name type="scientific">Acidovorax temperans</name>
    <dbReference type="NCBI Taxonomy" id="80878"/>
    <lineage>
        <taxon>Bacteria</taxon>
        <taxon>Pseudomonadati</taxon>
        <taxon>Pseudomonadota</taxon>
        <taxon>Betaproteobacteria</taxon>
        <taxon>Burkholderiales</taxon>
        <taxon>Comamonadaceae</taxon>
        <taxon>Acidovorax</taxon>
    </lineage>
</organism>
<protein>
    <submittedName>
        <fullName evidence="2">Uncharacterized protein</fullName>
    </submittedName>
</protein>
<sequence length="51" mass="5847">MDSHLPTTPPRRPWLRGLGWFAAIVACLAVFAMYTVPDFMVMVADKVWSFF</sequence>
<evidence type="ECO:0000313" key="2">
    <source>
        <dbReference type="EMBL" id="TQN07789.1"/>
    </source>
</evidence>
<accession>A0A543LK72</accession>
<dbReference type="EMBL" id="VFPV01000001">
    <property type="protein sequence ID" value="TQN07789.1"/>
    <property type="molecule type" value="Genomic_DNA"/>
</dbReference>
<gene>
    <name evidence="2" type="ORF">BDD18_0939</name>
</gene>
<dbReference type="AlphaFoldDB" id="A0A543LK72"/>
<evidence type="ECO:0000256" key="1">
    <source>
        <dbReference type="SAM" id="Phobius"/>
    </source>
</evidence>
<keyword evidence="1" id="KW-1133">Transmembrane helix</keyword>
<proteinExistence type="predicted"/>
<reference evidence="2 3" key="1">
    <citation type="submission" date="2019-06" db="EMBL/GenBank/DDBJ databases">
        <title>Genomic Encyclopedia of Archaeal and Bacterial Type Strains, Phase II (KMG-II): from individual species to whole genera.</title>
        <authorList>
            <person name="Goeker M."/>
        </authorList>
    </citation>
    <scope>NUCLEOTIDE SEQUENCE [LARGE SCALE GENOMIC DNA]</scope>
    <source>
        <strain evidence="2 3">DSM 7270</strain>
    </source>
</reference>
<name>A0A543LK72_9BURK</name>
<keyword evidence="1" id="KW-0812">Transmembrane</keyword>